<dbReference type="Pfam" id="PF00202">
    <property type="entry name" value="Aminotran_3"/>
    <property type="match status" value="1"/>
</dbReference>
<feature type="binding site" evidence="13">
    <location>
        <position position="261"/>
    </location>
    <ligand>
        <name>pyridoxal 5'-phosphate</name>
        <dbReference type="ChEBI" id="CHEBI:597326"/>
    </ligand>
</feature>
<sequence>MNGQEEKKRQLVADGLKSIWFPFTQMQEFTPDDVLIIAEGKGVFLRDVDGRDYIDGVSSLWTNVHGHRKEQIDRAIREQLNRVAHSTLLGLAHEPAIVCARKLLEIVPKGLTRVFYSESGSTAVEIALKMAFQYQQQAAGGDPRKIRFMSLTNAYHGDTLGSVSAGGIDLFHATYRELLFPTVKAAAPYCYRCPFGASYPGCRFDCLSQLENLLAAHAHELAALIIEPLVQGAAGILVQPPGYLKRVRELCTRYGVLMIADEVAVGFGKTGRMFACEHEDVAPDILALGKGLSGGYLPLAATVATEEIYKGFLARFDEFKTFFHGHTYTGNPLACAAAIANLDVFAEERVIEGSGEKIERLTQGLTPIASLNHVGEVRQRGFMVGIELVADRETKALYPPAERIGHKVILEARKRGLIIRPLGDVIVLMPPLCITTEEIDRLCEITYESIRAVAGE</sequence>
<comment type="function">
    <text evidence="13">Catalyzes the transfer of the alpha-amino group from S-adenosyl-L-methionine (SAM) to 7-keto-8-aminopelargonic acid (KAPA) to form 7,8-diaminopelargonic acid (DAPA). It is the only aminotransferase known to utilize SAM as an amino donor.</text>
</comment>
<dbReference type="InterPro" id="IPR015421">
    <property type="entry name" value="PyrdxlP-dep_Trfase_major"/>
</dbReference>
<dbReference type="STRING" id="56780.SYN_02563"/>
<dbReference type="Proteomes" id="UP000001933">
    <property type="component" value="Chromosome"/>
</dbReference>
<dbReference type="HAMAP" id="MF_00834">
    <property type="entry name" value="BioA"/>
    <property type="match status" value="1"/>
</dbReference>
<reference evidence="14 15" key="1">
    <citation type="journal article" date="2007" name="Proc. Natl. Acad. Sci. U.S.A.">
        <title>The genome of Syntrophus aciditrophicus: life at the thermodynamic limit of microbial growth.</title>
        <authorList>
            <person name="McInerney M.J."/>
            <person name="Rohlin L."/>
            <person name="Mouttaki H."/>
            <person name="Kim U."/>
            <person name="Krupp R.S."/>
            <person name="Rios-Hernandez L."/>
            <person name="Sieber J."/>
            <person name="Struchtemeyer C.G."/>
            <person name="Bhattacharyya A."/>
            <person name="Campbell J.W."/>
            <person name="Gunsalus R.P."/>
        </authorList>
    </citation>
    <scope>NUCLEOTIDE SEQUENCE [LARGE SCALE GENOMIC DNA]</scope>
    <source>
        <strain evidence="14 15">SB</strain>
    </source>
</reference>
<dbReference type="InterPro" id="IPR015422">
    <property type="entry name" value="PyrdxlP-dep_Trfase_small"/>
</dbReference>
<keyword evidence="9 13" id="KW-0093">Biotin biosynthesis</keyword>
<dbReference type="InterPro" id="IPR005814">
    <property type="entry name" value="Aminotrans_3"/>
</dbReference>
<evidence type="ECO:0000256" key="4">
    <source>
        <dbReference type="ARBA" id="ARBA00011738"/>
    </source>
</evidence>
<dbReference type="CDD" id="cd00610">
    <property type="entry name" value="OAT_like"/>
    <property type="match status" value="1"/>
</dbReference>
<comment type="similarity">
    <text evidence="12 13">Belongs to the class-III pyridoxal-phosphate-dependent aminotransferase family. BioA subfamily.</text>
</comment>
<evidence type="ECO:0000256" key="8">
    <source>
        <dbReference type="ARBA" id="ARBA00022691"/>
    </source>
</evidence>
<evidence type="ECO:0000256" key="9">
    <source>
        <dbReference type="ARBA" id="ARBA00022756"/>
    </source>
</evidence>
<dbReference type="RefSeq" id="WP_011416112.1">
    <property type="nucleotide sequence ID" value="NC_007759.1"/>
</dbReference>
<dbReference type="Gene3D" id="3.90.1150.10">
    <property type="entry name" value="Aspartate Aminotransferase, domain 1"/>
    <property type="match status" value="1"/>
</dbReference>
<dbReference type="Gene3D" id="3.40.640.10">
    <property type="entry name" value="Type I PLP-dependent aspartate aminotransferase-like (Major domain)"/>
    <property type="match status" value="1"/>
</dbReference>
<evidence type="ECO:0000256" key="10">
    <source>
        <dbReference type="ARBA" id="ARBA00022898"/>
    </source>
</evidence>
<comment type="subunit">
    <text evidence="4 13">Homodimer.</text>
</comment>
<comment type="caution">
    <text evidence="13">Lacks conserved residue(s) required for the propagation of feature annotation.</text>
</comment>
<keyword evidence="8 13" id="KW-0949">S-adenosyl-L-methionine</keyword>
<dbReference type="GO" id="GO:0009102">
    <property type="term" value="P:biotin biosynthetic process"/>
    <property type="evidence" value="ECO:0007669"/>
    <property type="project" value="UniProtKB-UniRule"/>
</dbReference>
<keyword evidence="7 13" id="KW-0808">Transferase</keyword>
<dbReference type="EMBL" id="CP000252">
    <property type="protein sequence ID" value="ABC76077.1"/>
    <property type="molecule type" value="Genomic_DNA"/>
</dbReference>
<protein>
    <recommendedName>
        <fullName evidence="13">Adenosylmethionine-8-amino-7-oxononanoate aminotransferase</fullName>
        <ecNumber evidence="13">2.6.1.62</ecNumber>
    </recommendedName>
    <alternativeName>
        <fullName evidence="13">7,8-diamino-pelargonic acid aminotransferase</fullName>
        <shortName evidence="13">DAPA AT</shortName>
        <shortName evidence="13">DAPA aminotransferase</shortName>
    </alternativeName>
    <alternativeName>
        <fullName evidence="13">7,8-diaminononanoate synthase</fullName>
        <shortName evidence="13">DANS</shortName>
    </alternativeName>
    <alternativeName>
        <fullName evidence="13">Diaminopelargonic acid synthase</fullName>
    </alternativeName>
</protein>
<keyword evidence="5 13" id="KW-0963">Cytoplasm</keyword>
<dbReference type="GO" id="GO:0004015">
    <property type="term" value="F:adenosylmethionine-8-amino-7-oxononanoate transaminase activity"/>
    <property type="evidence" value="ECO:0007669"/>
    <property type="project" value="UniProtKB-UniRule"/>
</dbReference>
<dbReference type="UniPathway" id="UPA00078">
    <property type="reaction ID" value="UER00160"/>
</dbReference>
<feature type="site" description="Participates in the substrate recognition with KAPA and in a stacking interaction with the adenine ring of SAM" evidence="13">
    <location>
        <position position="23"/>
    </location>
</feature>
<proteinExistence type="inferred from homology"/>
<dbReference type="eggNOG" id="COG0161">
    <property type="taxonomic scope" value="Bacteria"/>
</dbReference>
<evidence type="ECO:0000313" key="14">
    <source>
        <dbReference type="EMBL" id="ABC76077.1"/>
    </source>
</evidence>
<feature type="modified residue" description="N6-(pyridoxal phosphate)lysine" evidence="13">
    <location>
        <position position="290"/>
    </location>
</feature>
<keyword evidence="15" id="KW-1185">Reference proteome</keyword>
<evidence type="ECO:0000256" key="1">
    <source>
        <dbReference type="ARBA" id="ARBA00001933"/>
    </source>
</evidence>
<dbReference type="InParanoid" id="Q2LQF6"/>
<feature type="binding site" evidence="13">
    <location>
        <position position="325"/>
    </location>
    <ligand>
        <name>substrate</name>
    </ligand>
</feature>
<dbReference type="AlphaFoldDB" id="Q2LQF6"/>
<feature type="binding site" evidence="13">
    <location>
        <begin position="326"/>
        <end position="327"/>
    </location>
    <ligand>
        <name>pyridoxal 5'-phosphate</name>
        <dbReference type="ChEBI" id="CHEBI:597326"/>
    </ligand>
</feature>
<dbReference type="KEGG" id="sat:SYN_02563"/>
<comment type="subcellular location">
    <subcellularLocation>
        <location evidence="2 13">Cytoplasm</location>
    </subcellularLocation>
</comment>
<dbReference type="NCBIfam" id="TIGR00508">
    <property type="entry name" value="bioA"/>
    <property type="match status" value="1"/>
</dbReference>
<evidence type="ECO:0000256" key="6">
    <source>
        <dbReference type="ARBA" id="ARBA00022576"/>
    </source>
</evidence>
<dbReference type="GO" id="GO:0030170">
    <property type="term" value="F:pyridoxal phosphate binding"/>
    <property type="evidence" value="ECO:0007669"/>
    <property type="project" value="UniProtKB-UniRule"/>
</dbReference>
<dbReference type="HOGENOM" id="CLU_016922_4_3_7"/>
<accession>Q2LQF6</accession>
<keyword evidence="10 13" id="KW-0663">Pyridoxal phosphate</keyword>
<dbReference type="InterPro" id="IPR005815">
    <property type="entry name" value="BioA"/>
</dbReference>
<organism evidence="14 15">
    <name type="scientific">Syntrophus aciditrophicus (strain SB)</name>
    <dbReference type="NCBI Taxonomy" id="56780"/>
    <lineage>
        <taxon>Bacteria</taxon>
        <taxon>Pseudomonadati</taxon>
        <taxon>Thermodesulfobacteriota</taxon>
        <taxon>Syntrophia</taxon>
        <taxon>Syntrophales</taxon>
        <taxon>Syntrophaceae</taxon>
        <taxon>Syntrophus</taxon>
    </lineage>
</organism>
<evidence type="ECO:0000256" key="12">
    <source>
        <dbReference type="ARBA" id="ARBA00060970"/>
    </source>
</evidence>
<dbReference type="PIRSF" id="PIRSF000521">
    <property type="entry name" value="Transaminase_4ab_Lys_Orn"/>
    <property type="match status" value="1"/>
</dbReference>
<dbReference type="PANTHER" id="PTHR42684:SF17">
    <property type="entry name" value="ADENOSYLMETHIONINE-8-AMINO-7-OXONONANOATE AMINOTRANSFERASE"/>
    <property type="match status" value="1"/>
</dbReference>
<keyword evidence="6 13" id="KW-0032">Aminotransferase</keyword>
<evidence type="ECO:0000313" key="15">
    <source>
        <dbReference type="Proteomes" id="UP000001933"/>
    </source>
</evidence>
<evidence type="ECO:0000256" key="13">
    <source>
        <dbReference type="HAMAP-Rule" id="MF_00834"/>
    </source>
</evidence>
<dbReference type="FunCoup" id="Q2LQF6">
    <property type="interactions" value="194"/>
</dbReference>
<dbReference type="OrthoDB" id="9801834at2"/>
<comment type="pathway">
    <text evidence="3 13">Cofactor biosynthesis; biotin biosynthesis; 7,8-diaminononanoate from 8-amino-7-oxononanoate (SAM route): step 1/1.</text>
</comment>
<feature type="binding site" evidence="13">
    <location>
        <position position="420"/>
    </location>
    <ligand>
        <name>substrate</name>
    </ligand>
</feature>
<dbReference type="EC" id="2.6.1.62" evidence="13"/>
<evidence type="ECO:0000256" key="11">
    <source>
        <dbReference type="ARBA" id="ARBA00048449"/>
    </source>
</evidence>
<feature type="binding site" evidence="13">
    <location>
        <position position="155"/>
    </location>
    <ligand>
        <name>substrate</name>
    </ligand>
</feature>
<evidence type="ECO:0000256" key="7">
    <source>
        <dbReference type="ARBA" id="ARBA00022679"/>
    </source>
</evidence>
<name>Q2LQF6_SYNAS</name>
<dbReference type="InterPro" id="IPR015424">
    <property type="entry name" value="PyrdxlP-dep_Trfase"/>
</dbReference>
<feature type="binding site" evidence="13">
    <location>
        <begin position="120"/>
        <end position="121"/>
    </location>
    <ligand>
        <name>pyridoxal 5'-phosphate</name>
        <dbReference type="ChEBI" id="CHEBI:597326"/>
    </ligand>
</feature>
<dbReference type="PANTHER" id="PTHR42684">
    <property type="entry name" value="ADENOSYLMETHIONINE-8-AMINO-7-OXONONANOATE AMINOTRANSFERASE"/>
    <property type="match status" value="1"/>
</dbReference>
<dbReference type="FunFam" id="3.40.640.10:FF:000078">
    <property type="entry name" value="Adenosylmethionine-8-amino-7-oxononanoate aminotransferase"/>
    <property type="match status" value="1"/>
</dbReference>
<evidence type="ECO:0000256" key="3">
    <source>
        <dbReference type="ARBA" id="ARBA00005063"/>
    </source>
</evidence>
<dbReference type="GO" id="GO:0005737">
    <property type="term" value="C:cytoplasm"/>
    <property type="evidence" value="ECO:0007669"/>
    <property type="project" value="UniProtKB-SubCell"/>
</dbReference>
<evidence type="ECO:0000256" key="2">
    <source>
        <dbReference type="ARBA" id="ARBA00004496"/>
    </source>
</evidence>
<dbReference type="SUPFAM" id="SSF53383">
    <property type="entry name" value="PLP-dependent transferases"/>
    <property type="match status" value="1"/>
</dbReference>
<gene>
    <name evidence="13" type="primary">bioA</name>
    <name evidence="14" type="ORF">SYN_02563</name>
</gene>
<evidence type="ECO:0000256" key="5">
    <source>
        <dbReference type="ARBA" id="ARBA00022490"/>
    </source>
</evidence>
<comment type="cofactor">
    <cofactor evidence="1 13">
        <name>pyridoxal 5'-phosphate</name>
        <dbReference type="ChEBI" id="CHEBI:597326"/>
    </cofactor>
</comment>
<feature type="binding site" evidence="13">
    <location>
        <position position="290"/>
    </location>
    <ligand>
        <name>substrate</name>
    </ligand>
</feature>
<comment type="catalytic activity">
    <reaction evidence="11 13">
        <text>(8S)-8-amino-7-oxononanoate + S-adenosyl-L-methionine = S-adenosyl-4-methylsulfanyl-2-oxobutanoate + (7R,8S)-7,8-diammoniononanoate</text>
        <dbReference type="Rhea" id="RHEA:16861"/>
        <dbReference type="ChEBI" id="CHEBI:16490"/>
        <dbReference type="ChEBI" id="CHEBI:59789"/>
        <dbReference type="ChEBI" id="CHEBI:149468"/>
        <dbReference type="ChEBI" id="CHEBI:149469"/>
        <dbReference type="EC" id="2.6.1.62"/>
    </reaction>
</comment>